<protein>
    <submittedName>
        <fullName evidence="2">Uncharacterized protein</fullName>
    </submittedName>
</protein>
<evidence type="ECO:0000313" key="4">
    <source>
        <dbReference type="Proteomes" id="UP000663828"/>
    </source>
</evidence>
<evidence type="ECO:0000313" key="3">
    <source>
        <dbReference type="EMBL" id="CAF1447230.1"/>
    </source>
</evidence>
<reference evidence="2" key="1">
    <citation type="submission" date="2021-02" db="EMBL/GenBank/DDBJ databases">
        <authorList>
            <person name="Nowell W R."/>
        </authorList>
    </citation>
    <scope>NUCLEOTIDE SEQUENCE</scope>
</reference>
<dbReference type="EMBL" id="CAJNOR010003783">
    <property type="protein sequence ID" value="CAF1447230.1"/>
    <property type="molecule type" value="Genomic_DNA"/>
</dbReference>
<feature type="compositionally biased region" description="Polar residues" evidence="1">
    <location>
        <begin position="33"/>
        <end position="48"/>
    </location>
</feature>
<dbReference type="OrthoDB" id="1729737at2759"/>
<evidence type="ECO:0000256" key="1">
    <source>
        <dbReference type="SAM" id="MobiDB-lite"/>
    </source>
</evidence>
<evidence type="ECO:0000313" key="5">
    <source>
        <dbReference type="Proteomes" id="UP000663852"/>
    </source>
</evidence>
<evidence type="ECO:0000313" key="2">
    <source>
        <dbReference type="EMBL" id="CAF1239371.1"/>
    </source>
</evidence>
<keyword evidence="4" id="KW-1185">Reference proteome</keyword>
<dbReference type="Proteomes" id="UP000663852">
    <property type="component" value="Unassembled WGS sequence"/>
</dbReference>
<dbReference type="Proteomes" id="UP000663828">
    <property type="component" value="Unassembled WGS sequence"/>
</dbReference>
<dbReference type="EMBL" id="CAJNOJ010000172">
    <property type="protein sequence ID" value="CAF1239371.1"/>
    <property type="molecule type" value="Genomic_DNA"/>
</dbReference>
<name>A0A814Z7W6_ADIRI</name>
<feature type="region of interest" description="Disordered" evidence="1">
    <location>
        <begin position="33"/>
        <end position="52"/>
    </location>
</feature>
<organism evidence="2 5">
    <name type="scientific">Adineta ricciae</name>
    <name type="common">Rotifer</name>
    <dbReference type="NCBI Taxonomy" id="249248"/>
    <lineage>
        <taxon>Eukaryota</taxon>
        <taxon>Metazoa</taxon>
        <taxon>Spiralia</taxon>
        <taxon>Gnathifera</taxon>
        <taxon>Rotifera</taxon>
        <taxon>Eurotatoria</taxon>
        <taxon>Bdelloidea</taxon>
        <taxon>Adinetida</taxon>
        <taxon>Adinetidae</taxon>
        <taxon>Adineta</taxon>
    </lineage>
</organism>
<dbReference type="AlphaFoldDB" id="A0A814Z7W6"/>
<gene>
    <name evidence="2" type="ORF">EDS130_LOCUS27375</name>
    <name evidence="3" type="ORF">XAT740_LOCUS36660</name>
</gene>
<comment type="caution">
    <text evidence="2">The sequence shown here is derived from an EMBL/GenBank/DDBJ whole genome shotgun (WGS) entry which is preliminary data.</text>
</comment>
<proteinExistence type="predicted"/>
<sequence>MSYNISYVTELELIDHGETIHFVIPTTIVPRDNPSQGAISSTTGTNSKYPRHGMLKQHPIQLNVRSVSSTAYLCQIEFNQDDVCSVKFTQTNTHLGRNIRFDIQLSDQRSTTIIACQSQIFISASTKVGTC</sequence>
<accession>A0A814Z7W6</accession>